<feature type="signal peptide" evidence="2">
    <location>
        <begin position="1"/>
        <end position="25"/>
    </location>
</feature>
<evidence type="ECO:0008006" key="5">
    <source>
        <dbReference type="Google" id="ProtNLM"/>
    </source>
</evidence>
<gene>
    <name evidence="3" type="ORF">ACFOHL_01910</name>
</gene>
<reference evidence="4" key="1">
    <citation type="journal article" date="2019" name="Int. J. Syst. Evol. Microbiol.">
        <title>The Global Catalogue of Microorganisms (GCM) 10K type strain sequencing project: providing services to taxonomists for standard genome sequencing and annotation.</title>
        <authorList>
            <consortium name="The Broad Institute Genomics Platform"/>
            <consortium name="The Broad Institute Genome Sequencing Center for Infectious Disease"/>
            <person name="Wu L."/>
            <person name="Ma J."/>
        </authorList>
    </citation>
    <scope>NUCLEOTIDE SEQUENCE [LARGE SCALE GENOMIC DNA]</scope>
    <source>
        <strain evidence="4">KCTC 52473</strain>
    </source>
</reference>
<organism evidence="3 4">
    <name type="scientific">Agaribacter flavus</name>
    <dbReference type="NCBI Taxonomy" id="1902781"/>
    <lineage>
        <taxon>Bacteria</taxon>
        <taxon>Pseudomonadati</taxon>
        <taxon>Pseudomonadota</taxon>
        <taxon>Gammaproteobacteria</taxon>
        <taxon>Alteromonadales</taxon>
        <taxon>Alteromonadaceae</taxon>
        <taxon>Agaribacter</taxon>
    </lineage>
</organism>
<feature type="compositionally biased region" description="Low complexity" evidence="1">
    <location>
        <begin position="84"/>
        <end position="101"/>
    </location>
</feature>
<sequence>MFKRNHLYTAVVVGALATCSSLTMAQETVNSTATVIVQNAFTLAETTPIDFGTLRVTQGAAQTVTAGSATLTYVTIPGDGSPVTTQTGTTAGGSASTDGQTSSIVDGAPAEYAITGAAPFTALTISVGTGADEALTAAATNRITGMNDTNLVTPGGSASEFFTLYAAATDVYVVGGANDGDQYNATTPNLTTDTNGDVGFTVGGILAYNGAATASPRDGTYTGSYSITVSY</sequence>
<name>A0ABV7FNF7_9ALTE</name>
<evidence type="ECO:0000256" key="1">
    <source>
        <dbReference type="SAM" id="MobiDB-lite"/>
    </source>
</evidence>
<dbReference type="EMBL" id="JBHRSW010000004">
    <property type="protein sequence ID" value="MFC3120367.1"/>
    <property type="molecule type" value="Genomic_DNA"/>
</dbReference>
<evidence type="ECO:0000256" key="2">
    <source>
        <dbReference type="SAM" id="SignalP"/>
    </source>
</evidence>
<proteinExistence type="predicted"/>
<feature type="region of interest" description="Disordered" evidence="1">
    <location>
        <begin position="82"/>
        <end position="101"/>
    </location>
</feature>
<dbReference type="Proteomes" id="UP001595478">
    <property type="component" value="Unassembled WGS sequence"/>
</dbReference>
<dbReference type="RefSeq" id="WP_376918503.1">
    <property type="nucleotide sequence ID" value="NZ_JBHRSW010000004.1"/>
</dbReference>
<keyword evidence="4" id="KW-1185">Reference proteome</keyword>
<protein>
    <recommendedName>
        <fullName evidence="5">DUF4402 domain-containing protein</fullName>
    </recommendedName>
</protein>
<evidence type="ECO:0000313" key="3">
    <source>
        <dbReference type="EMBL" id="MFC3120367.1"/>
    </source>
</evidence>
<accession>A0ABV7FNF7</accession>
<keyword evidence="2" id="KW-0732">Signal</keyword>
<comment type="caution">
    <text evidence="3">The sequence shown here is derived from an EMBL/GenBank/DDBJ whole genome shotgun (WGS) entry which is preliminary data.</text>
</comment>
<evidence type="ECO:0000313" key="4">
    <source>
        <dbReference type="Proteomes" id="UP001595478"/>
    </source>
</evidence>
<feature type="chain" id="PRO_5047420408" description="DUF4402 domain-containing protein" evidence="2">
    <location>
        <begin position="26"/>
        <end position="231"/>
    </location>
</feature>